<dbReference type="Proteomes" id="UP001139646">
    <property type="component" value="Unassembled WGS sequence"/>
</dbReference>
<dbReference type="GO" id="GO:0008168">
    <property type="term" value="F:methyltransferase activity"/>
    <property type="evidence" value="ECO:0007669"/>
    <property type="project" value="UniProtKB-KW"/>
</dbReference>
<reference evidence="4" key="1">
    <citation type="submission" date="2022-01" db="EMBL/GenBank/DDBJ databases">
        <title>Colwellia maritima, isolated from seawater.</title>
        <authorList>
            <person name="Kristyanto S."/>
            <person name="Jung J."/>
            <person name="Jeon C.O."/>
        </authorList>
    </citation>
    <scope>NUCLEOTIDE SEQUENCE</scope>
    <source>
        <strain evidence="4">MSW7</strain>
    </source>
</reference>
<evidence type="ECO:0000313" key="5">
    <source>
        <dbReference type="Proteomes" id="UP001139646"/>
    </source>
</evidence>
<name>A0ABS9X584_9GAMM</name>
<evidence type="ECO:0000256" key="1">
    <source>
        <dbReference type="ARBA" id="ARBA00022603"/>
    </source>
</evidence>
<dbReference type="Gene3D" id="3.40.50.150">
    <property type="entry name" value="Vaccinia Virus protein VP39"/>
    <property type="match status" value="1"/>
</dbReference>
<dbReference type="EMBL" id="JAKKSL010000002">
    <property type="protein sequence ID" value="MCI2284207.1"/>
    <property type="molecule type" value="Genomic_DNA"/>
</dbReference>
<organism evidence="4 5">
    <name type="scientific">Colwellia maritima</name>
    <dbReference type="NCBI Taxonomy" id="2912588"/>
    <lineage>
        <taxon>Bacteria</taxon>
        <taxon>Pseudomonadati</taxon>
        <taxon>Pseudomonadota</taxon>
        <taxon>Gammaproteobacteria</taxon>
        <taxon>Alteromonadales</taxon>
        <taxon>Colwelliaceae</taxon>
        <taxon>Colwellia</taxon>
    </lineage>
</organism>
<dbReference type="InterPro" id="IPR041698">
    <property type="entry name" value="Methyltransf_25"/>
</dbReference>
<dbReference type="PANTHER" id="PTHR43861">
    <property type="entry name" value="TRANS-ACONITATE 2-METHYLTRANSFERASE-RELATED"/>
    <property type="match status" value="1"/>
</dbReference>
<protein>
    <submittedName>
        <fullName evidence="4">Class I SAM-dependent methyltransferase</fullName>
    </submittedName>
</protein>
<dbReference type="InterPro" id="IPR029063">
    <property type="entry name" value="SAM-dependent_MTases_sf"/>
</dbReference>
<keyword evidence="2" id="KW-0808">Transferase</keyword>
<feature type="domain" description="Methyltransferase" evidence="3">
    <location>
        <begin position="39"/>
        <end position="130"/>
    </location>
</feature>
<keyword evidence="5" id="KW-1185">Reference proteome</keyword>
<sequence>MSNNFYNENATSFFNDTVEADLSPIYQQFLPLVKSGSHILDLGCGSGRDTLFFINQGYQVTAFDACEALTAKASEYTGINVTLNTFENFNSKSPECLYDAIWACASLLHVPSNKISGSFKNLANQLKIDGVFYCSFKYGDNDITRNGRYFTNANESRLNEFIKNTGLVIDRTWITEDVRPNRHGEKWLNAILIKVA</sequence>
<gene>
    <name evidence="4" type="ORF">L3081_13475</name>
</gene>
<dbReference type="Pfam" id="PF13649">
    <property type="entry name" value="Methyltransf_25"/>
    <property type="match status" value="1"/>
</dbReference>
<dbReference type="RefSeq" id="WP_242286658.1">
    <property type="nucleotide sequence ID" value="NZ_JAKKSL010000002.1"/>
</dbReference>
<evidence type="ECO:0000259" key="3">
    <source>
        <dbReference type="Pfam" id="PF13649"/>
    </source>
</evidence>
<proteinExistence type="predicted"/>
<dbReference type="SUPFAM" id="SSF53335">
    <property type="entry name" value="S-adenosyl-L-methionine-dependent methyltransferases"/>
    <property type="match status" value="1"/>
</dbReference>
<accession>A0ABS9X584</accession>
<evidence type="ECO:0000256" key="2">
    <source>
        <dbReference type="ARBA" id="ARBA00022679"/>
    </source>
</evidence>
<dbReference type="GO" id="GO:0032259">
    <property type="term" value="P:methylation"/>
    <property type="evidence" value="ECO:0007669"/>
    <property type="project" value="UniProtKB-KW"/>
</dbReference>
<keyword evidence="1 4" id="KW-0489">Methyltransferase</keyword>
<evidence type="ECO:0000313" key="4">
    <source>
        <dbReference type="EMBL" id="MCI2284207.1"/>
    </source>
</evidence>
<dbReference type="PANTHER" id="PTHR43861:SF1">
    <property type="entry name" value="TRANS-ACONITATE 2-METHYLTRANSFERASE"/>
    <property type="match status" value="1"/>
</dbReference>
<dbReference type="CDD" id="cd02440">
    <property type="entry name" value="AdoMet_MTases"/>
    <property type="match status" value="1"/>
</dbReference>
<comment type="caution">
    <text evidence="4">The sequence shown here is derived from an EMBL/GenBank/DDBJ whole genome shotgun (WGS) entry which is preliminary data.</text>
</comment>